<proteinExistence type="predicted"/>
<dbReference type="EMBL" id="CAMAPF010000128">
    <property type="protein sequence ID" value="CAH9104927.1"/>
    <property type="molecule type" value="Genomic_DNA"/>
</dbReference>
<gene>
    <name evidence="2" type="ORF">CEPIT_LOCUS16982</name>
</gene>
<reference evidence="2" key="1">
    <citation type="submission" date="2022-07" db="EMBL/GenBank/DDBJ databases">
        <authorList>
            <person name="Macas J."/>
            <person name="Novak P."/>
            <person name="Neumann P."/>
        </authorList>
    </citation>
    <scope>NUCLEOTIDE SEQUENCE</scope>
</reference>
<accession>A0AAV0DRA9</accession>
<evidence type="ECO:0000313" key="2">
    <source>
        <dbReference type="EMBL" id="CAH9104927.1"/>
    </source>
</evidence>
<comment type="caution">
    <text evidence="2">The sequence shown here is derived from an EMBL/GenBank/DDBJ whole genome shotgun (WGS) entry which is preliminary data.</text>
</comment>
<evidence type="ECO:0000313" key="3">
    <source>
        <dbReference type="Proteomes" id="UP001152523"/>
    </source>
</evidence>
<feature type="region of interest" description="Disordered" evidence="1">
    <location>
        <begin position="176"/>
        <end position="201"/>
    </location>
</feature>
<keyword evidence="3" id="KW-1185">Reference proteome</keyword>
<sequence>MTTLGLSSDSELLRRTMAGMLYNLGFTGIEDNGQHEVVLTDFPPGVDRQAFWESITRDGGTYRPKMSPSTLLYPRQYRIIHTLLSSTITGKAEVAGKVTQTDLFCLYCMIHNRKPHMGYLLAKLLHRQATNHIKAIFAGPFITRMLTRMGFGDRFLRMEESSSFVALTRLPEVNTGVARRTQPTAAAGGGGQRAEDDDDDDVDMKAAAHEIPYDAPPYGTAFPDSWTGMHAHQDAVYRQLSVEQHERFDQMRFEQQDFYREVREDQALHYTQLQSQYTQIDERLTSMETSWSSFFDAYPLPPPPEY</sequence>
<dbReference type="Proteomes" id="UP001152523">
    <property type="component" value="Unassembled WGS sequence"/>
</dbReference>
<dbReference type="AlphaFoldDB" id="A0AAV0DRA9"/>
<name>A0AAV0DRA9_9ASTE</name>
<protein>
    <submittedName>
        <fullName evidence="2">Uncharacterized protein</fullName>
    </submittedName>
</protein>
<organism evidence="2 3">
    <name type="scientific">Cuscuta epithymum</name>
    <dbReference type="NCBI Taxonomy" id="186058"/>
    <lineage>
        <taxon>Eukaryota</taxon>
        <taxon>Viridiplantae</taxon>
        <taxon>Streptophyta</taxon>
        <taxon>Embryophyta</taxon>
        <taxon>Tracheophyta</taxon>
        <taxon>Spermatophyta</taxon>
        <taxon>Magnoliopsida</taxon>
        <taxon>eudicotyledons</taxon>
        <taxon>Gunneridae</taxon>
        <taxon>Pentapetalae</taxon>
        <taxon>asterids</taxon>
        <taxon>lamiids</taxon>
        <taxon>Solanales</taxon>
        <taxon>Convolvulaceae</taxon>
        <taxon>Cuscuteae</taxon>
        <taxon>Cuscuta</taxon>
        <taxon>Cuscuta subgen. Cuscuta</taxon>
    </lineage>
</organism>
<evidence type="ECO:0000256" key="1">
    <source>
        <dbReference type="SAM" id="MobiDB-lite"/>
    </source>
</evidence>